<dbReference type="Gene3D" id="2.40.170.20">
    <property type="entry name" value="TonB-dependent receptor, beta-barrel domain"/>
    <property type="match status" value="1"/>
</dbReference>
<dbReference type="PROSITE" id="PS52016">
    <property type="entry name" value="TONB_DEPENDENT_REC_3"/>
    <property type="match status" value="1"/>
</dbReference>
<dbReference type="InterPro" id="IPR012910">
    <property type="entry name" value="Plug_dom"/>
</dbReference>
<proteinExistence type="inferred from homology"/>
<dbReference type="GO" id="GO:0009279">
    <property type="term" value="C:cell outer membrane"/>
    <property type="evidence" value="ECO:0007669"/>
    <property type="project" value="UniProtKB-SubCell"/>
</dbReference>
<organism evidence="16 17">
    <name type="scientific">Candidatus Methylopumilus turicensis</name>
    <dbReference type="NCBI Taxonomy" id="1581680"/>
    <lineage>
        <taxon>Bacteria</taxon>
        <taxon>Pseudomonadati</taxon>
        <taxon>Pseudomonadota</taxon>
        <taxon>Betaproteobacteria</taxon>
        <taxon>Nitrosomonadales</taxon>
        <taxon>Methylophilaceae</taxon>
        <taxon>Candidatus Methylopumilus</taxon>
    </lineage>
</organism>
<keyword evidence="10 11" id="KW-0998">Cell outer membrane</keyword>
<gene>
    <name evidence="16" type="ORF">BN1209_0934</name>
</gene>
<evidence type="ECO:0000256" key="7">
    <source>
        <dbReference type="ARBA" id="ARBA00023077"/>
    </source>
</evidence>
<evidence type="ECO:0000256" key="12">
    <source>
        <dbReference type="RuleBase" id="RU003357"/>
    </source>
</evidence>
<reference evidence="17" key="1">
    <citation type="submission" date="2014-12" db="EMBL/GenBank/DDBJ databases">
        <authorList>
            <person name="Salcher M.M."/>
        </authorList>
    </citation>
    <scope>NUCLEOTIDE SEQUENCE [LARGE SCALE GENOMIC DNA]</scope>
    <source>
        <strain evidence="17">MMS-10A-171</strain>
    </source>
</reference>
<evidence type="ECO:0000256" key="3">
    <source>
        <dbReference type="ARBA" id="ARBA00022448"/>
    </source>
</evidence>
<name>A0A0B7IZY1_9PROT</name>
<evidence type="ECO:0000256" key="10">
    <source>
        <dbReference type="ARBA" id="ARBA00023237"/>
    </source>
</evidence>
<keyword evidence="4 11" id="KW-1134">Transmembrane beta strand</keyword>
<dbReference type="Proteomes" id="UP000056322">
    <property type="component" value="Chromosome 1"/>
</dbReference>
<feature type="domain" description="TonB-dependent receptor-like beta-barrel" evidence="14">
    <location>
        <begin position="258"/>
        <end position="653"/>
    </location>
</feature>
<evidence type="ECO:0000259" key="15">
    <source>
        <dbReference type="Pfam" id="PF07715"/>
    </source>
</evidence>
<dbReference type="InterPro" id="IPR037066">
    <property type="entry name" value="Plug_dom_sf"/>
</dbReference>
<keyword evidence="6 13" id="KW-0732">Signal</keyword>
<evidence type="ECO:0000256" key="8">
    <source>
        <dbReference type="ARBA" id="ARBA00023136"/>
    </source>
</evidence>
<comment type="subcellular location">
    <subcellularLocation>
        <location evidence="1 11">Cell outer membrane</location>
        <topology evidence="1 11">Multi-pass membrane protein</topology>
    </subcellularLocation>
</comment>
<dbReference type="OrthoDB" id="183532at2"/>
<comment type="similarity">
    <text evidence="2 11 12">Belongs to the TonB-dependent receptor family.</text>
</comment>
<dbReference type="SUPFAM" id="SSF56935">
    <property type="entry name" value="Porins"/>
    <property type="match status" value="1"/>
</dbReference>
<sequence length="691" mass="76784">MTYRSYCALSLLILTSSALAAETLKIDSVGVTGARDVTEMRKDSSTQKTVFGRQEIENLSVMTAGEVLGKLPGVEIGASGMRARGMSRDSIRVLIDGEKQSGGTMGSFTRMPASDIERVEISRGSSAEFGGSSPLTVNIVLKKGVSKASTDMKASLGFREGEHNEQFSWSESGVNGNFSWVLPVSLNFARSPVNTFLDRQSQSSGNLLSSKHEYTNGISEMGHHAFSPRFTWKSGRDSVTLSSMVFLGPTESNIRTQAFDLRDSVNNFTRTANENGDSRTLRVRLDGEKYFGESKLSGRLTLKNNHNELDVSRLTSSNVNVVENTKSNENEVNGSTRWDQPIDLHFVSIGAEYIKVSRDDTQAFSGSGASQFNASSQDQVLWLQDAWTPQDSLTVTSGLRMESMQLKSDGSRQQDFALLPSVAVRWQPEEAWVFRSSLGAGMKMPRLNEITATVTRSITVNANTPLDFDSRGNPNLKPERSINFEAVAERYLAQKAGVISANVYVRATTDFTERRLMQESNNNNRWVERPYNEGDALHYGLELDGKINTDQWGIAGGTAKAHLTLPNARVDDTRLGITRNARDTPKYLLSMGWDQSIPKWQSNMGVSLQLSGRSETDIPSEQKAFTESRALLDAFWLYKLNPQFNLRLSAQNLLAEDMRRQNKYIAPGEEWKLLANDFGYRTVMFSLEGRW</sequence>
<evidence type="ECO:0000313" key="17">
    <source>
        <dbReference type="Proteomes" id="UP000056322"/>
    </source>
</evidence>
<dbReference type="GO" id="GO:0015344">
    <property type="term" value="F:siderophore uptake transmembrane transporter activity"/>
    <property type="evidence" value="ECO:0007669"/>
    <property type="project" value="TreeGrafter"/>
</dbReference>
<keyword evidence="5 11" id="KW-0812">Transmembrane</keyword>
<dbReference type="KEGG" id="mbac:BN1209_0934"/>
<feature type="chain" id="PRO_5002133346" evidence="13">
    <location>
        <begin position="21"/>
        <end position="691"/>
    </location>
</feature>
<dbReference type="PANTHER" id="PTHR30069:SF29">
    <property type="entry name" value="HEMOGLOBIN AND HEMOGLOBIN-HAPTOGLOBIN-BINDING PROTEIN 1-RELATED"/>
    <property type="match status" value="1"/>
</dbReference>
<dbReference type="GO" id="GO:0044718">
    <property type="term" value="P:siderophore transmembrane transport"/>
    <property type="evidence" value="ECO:0007669"/>
    <property type="project" value="TreeGrafter"/>
</dbReference>
<evidence type="ECO:0000256" key="4">
    <source>
        <dbReference type="ARBA" id="ARBA00022452"/>
    </source>
</evidence>
<dbReference type="InterPro" id="IPR036942">
    <property type="entry name" value="Beta-barrel_TonB_sf"/>
</dbReference>
<dbReference type="STRING" id="1581680.BN1209_0934"/>
<evidence type="ECO:0000256" key="1">
    <source>
        <dbReference type="ARBA" id="ARBA00004571"/>
    </source>
</evidence>
<keyword evidence="17" id="KW-1185">Reference proteome</keyword>
<keyword evidence="8 11" id="KW-0472">Membrane</keyword>
<evidence type="ECO:0000313" key="16">
    <source>
        <dbReference type="EMBL" id="CEN55977.1"/>
    </source>
</evidence>
<dbReference type="Pfam" id="PF00593">
    <property type="entry name" value="TonB_dep_Rec_b-barrel"/>
    <property type="match status" value="1"/>
</dbReference>
<dbReference type="AlphaFoldDB" id="A0A0B7IZY1"/>
<evidence type="ECO:0000259" key="14">
    <source>
        <dbReference type="Pfam" id="PF00593"/>
    </source>
</evidence>
<protein>
    <submittedName>
        <fullName evidence="16">TonB-dependent receptor</fullName>
    </submittedName>
</protein>
<dbReference type="Gene3D" id="2.170.130.10">
    <property type="entry name" value="TonB-dependent receptor, plug domain"/>
    <property type="match status" value="1"/>
</dbReference>
<dbReference type="EMBL" id="LN794158">
    <property type="protein sequence ID" value="CEN55977.1"/>
    <property type="molecule type" value="Genomic_DNA"/>
</dbReference>
<evidence type="ECO:0000256" key="13">
    <source>
        <dbReference type="SAM" id="SignalP"/>
    </source>
</evidence>
<dbReference type="RefSeq" id="WP_045751164.1">
    <property type="nucleotide sequence ID" value="NZ_LN794158.1"/>
</dbReference>
<keyword evidence="9 16" id="KW-0675">Receptor</keyword>
<evidence type="ECO:0000256" key="5">
    <source>
        <dbReference type="ARBA" id="ARBA00022692"/>
    </source>
</evidence>
<dbReference type="PANTHER" id="PTHR30069">
    <property type="entry name" value="TONB-DEPENDENT OUTER MEMBRANE RECEPTOR"/>
    <property type="match status" value="1"/>
</dbReference>
<evidence type="ECO:0000256" key="2">
    <source>
        <dbReference type="ARBA" id="ARBA00009810"/>
    </source>
</evidence>
<dbReference type="InterPro" id="IPR039426">
    <property type="entry name" value="TonB-dep_rcpt-like"/>
</dbReference>
<keyword evidence="3 11" id="KW-0813">Transport</keyword>
<keyword evidence="7 12" id="KW-0798">TonB box</keyword>
<dbReference type="HOGENOM" id="CLU_398384_0_0_4"/>
<feature type="domain" description="TonB-dependent receptor plug" evidence="15">
    <location>
        <begin position="42"/>
        <end position="133"/>
    </location>
</feature>
<evidence type="ECO:0000256" key="11">
    <source>
        <dbReference type="PROSITE-ProRule" id="PRU01360"/>
    </source>
</evidence>
<dbReference type="InterPro" id="IPR000531">
    <property type="entry name" value="Beta-barrel_TonB"/>
</dbReference>
<feature type="signal peptide" evidence="13">
    <location>
        <begin position="1"/>
        <end position="20"/>
    </location>
</feature>
<accession>A0A0B7IZY1</accession>
<evidence type="ECO:0000256" key="6">
    <source>
        <dbReference type="ARBA" id="ARBA00022729"/>
    </source>
</evidence>
<dbReference type="Pfam" id="PF07715">
    <property type="entry name" value="Plug"/>
    <property type="match status" value="1"/>
</dbReference>
<evidence type="ECO:0000256" key="9">
    <source>
        <dbReference type="ARBA" id="ARBA00023170"/>
    </source>
</evidence>